<gene>
    <name evidence="2" type="ORF">MTP09_10390</name>
</gene>
<keyword evidence="3" id="KW-1185">Reference proteome</keyword>
<feature type="domain" description="MobA/VirD2-like nuclease" evidence="1">
    <location>
        <begin position="17"/>
        <end position="147"/>
    </location>
</feature>
<dbReference type="EMBL" id="CP094532">
    <property type="protein sequence ID" value="UOE40318.1"/>
    <property type="molecule type" value="Genomic_DNA"/>
</dbReference>
<evidence type="ECO:0000313" key="3">
    <source>
        <dbReference type="Proteomes" id="UP000831460"/>
    </source>
</evidence>
<organism evidence="2 3">
    <name type="scientific">Chryseobacterium suipulveris</name>
    <dbReference type="NCBI Taxonomy" id="2929800"/>
    <lineage>
        <taxon>Bacteria</taxon>
        <taxon>Pseudomonadati</taxon>
        <taxon>Bacteroidota</taxon>
        <taxon>Flavobacteriia</taxon>
        <taxon>Flavobacteriales</taxon>
        <taxon>Weeksellaceae</taxon>
        <taxon>Chryseobacterium group</taxon>
        <taxon>Chryseobacterium</taxon>
    </lineage>
</organism>
<dbReference type="InterPro" id="IPR005094">
    <property type="entry name" value="Endonuclease_MobA/VirD2"/>
</dbReference>
<sequence length="380" mass="43706">MNNSCTTRRISSIAIEYNGNDKGFAKMVYSQNLLGKTPEQIFQEMKMVADRNENVYKWALTGYVSVPHFANNISADKLTEITLQALRKMGMTDHNQAILDSHNSTKNFHIHFIVNRIQTNGKCSIKSAKCGDRFGKELRAILREHGIKTDVEIGIEKKAEMLENLKDCLQSSNNFEQLVFQMNSLGFRVTLSENEKIGISGMRIVHHDDINDQTERIYLPGFTLSQITNKLKIAEMKEIFKVKSFISKNLNIESLIDLRERAEKENLQIKVKYSTSIGKLQIEKLWIKPISNNKSGFFCDKKMGFELSEIDPGLSKKFIENMNLEISTNQYENTKEQSVISTLEELIKGLIKPNYVSADDSLLKKKRKSIYDDESRHFRR</sequence>
<reference evidence="2 3" key="1">
    <citation type="submission" date="2022-03" db="EMBL/GenBank/DDBJ databases">
        <title>Chryseobacterium sp. isolated from particulate matters in swine house.</title>
        <authorList>
            <person name="Won M."/>
            <person name="Kim S.-J."/>
            <person name="Kwon S.-W."/>
        </authorList>
    </citation>
    <scope>NUCLEOTIDE SEQUENCE [LARGE SCALE GENOMIC DNA]</scope>
    <source>
        <strain evidence="2 3">SC2-2</strain>
    </source>
</reference>
<dbReference type="Pfam" id="PF03432">
    <property type="entry name" value="Relaxase"/>
    <property type="match status" value="1"/>
</dbReference>
<proteinExistence type="predicted"/>
<evidence type="ECO:0000259" key="1">
    <source>
        <dbReference type="Pfam" id="PF03432"/>
    </source>
</evidence>
<accession>A0ABY4BRH9</accession>
<protein>
    <submittedName>
        <fullName evidence="2">Relaxase/mobilization nuclease domain-containing protein</fullName>
    </submittedName>
</protein>
<evidence type="ECO:0000313" key="2">
    <source>
        <dbReference type="EMBL" id="UOE40318.1"/>
    </source>
</evidence>
<name>A0ABY4BRH9_9FLAO</name>
<dbReference type="RefSeq" id="WP_243548341.1">
    <property type="nucleotide sequence ID" value="NZ_CP094532.1"/>
</dbReference>
<dbReference type="Proteomes" id="UP000831460">
    <property type="component" value="Chromosome"/>
</dbReference>